<keyword evidence="3 5" id="KW-0808">Transferase</keyword>
<evidence type="ECO:0000256" key="7">
    <source>
        <dbReference type="SAM" id="MobiDB-lite"/>
    </source>
</evidence>
<dbReference type="PANTHER" id="PTHR11377:SF5">
    <property type="entry name" value="GLYCYLPEPTIDE N-TETRADECANOYLTRANSFERASE"/>
    <property type="match status" value="1"/>
</dbReference>
<gene>
    <name evidence="10" type="primary">NMT1</name>
    <name evidence="10" type="ORF">AXF42_Ash009265</name>
</gene>
<dbReference type="EC" id="2.3.1.97" evidence="2 5"/>
<evidence type="ECO:0000256" key="6">
    <source>
        <dbReference type="RuleBase" id="RU004178"/>
    </source>
</evidence>
<reference evidence="10 11" key="1">
    <citation type="journal article" date="2017" name="Nature">
        <title>The Apostasia genome and the evolution of orchids.</title>
        <authorList>
            <person name="Zhang G.Q."/>
            <person name="Liu K.W."/>
            <person name="Li Z."/>
            <person name="Lohaus R."/>
            <person name="Hsiao Y.Y."/>
            <person name="Niu S.C."/>
            <person name="Wang J.Y."/>
            <person name="Lin Y.C."/>
            <person name="Xu Q."/>
            <person name="Chen L.J."/>
            <person name="Yoshida K."/>
            <person name="Fujiwara S."/>
            <person name="Wang Z.W."/>
            <person name="Zhang Y.Q."/>
            <person name="Mitsuda N."/>
            <person name="Wang M."/>
            <person name="Liu G.H."/>
            <person name="Pecoraro L."/>
            <person name="Huang H.X."/>
            <person name="Xiao X.J."/>
            <person name="Lin M."/>
            <person name="Wu X.Y."/>
            <person name="Wu W.L."/>
            <person name="Chen Y.Y."/>
            <person name="Chang S.B."/>
            <person name="Sakamoto S."/>
            <person name="Ohme-Takagi M."/>
            <person name="Yagi M."/>
            <person name="Zeng S.J."/>
            <person name="Shen C.Y."/>
            <person name="Yeh C.M."/>
            <person name="Luo Y.B."/>
            <person name="Tsai W.C."/>
            <person name="Van de Peer Y."/>
            <person name="Liu Z.J."/>
        </authorList>
    </citation>
    <scope>NUCLEOTIDE SEQUENCE [LARGE SCALE GENOMIC DNA]</scope>
    <source>
        <strain evidence="11">cv. Shenzhen</strain>
        <tissue evidence="10">Stem</tissue>
    </source>
</reference>
<organism evidence="10 11">
    <name type="scientific">Apostasia shenzhenica</name>
    <dbReference type="NCBI Taxonomy" id="1088818"/>
    <lineage>
        <taxon>Eukaryota</taxon>
        <taxon>Viridiplantae</taxon>
        <taxon>Streptophyta</taxon>
        <taxon>Embryophyta</taxon>
        <taxon>Tracheophyta</taxon>
        <taxon>Spermatophyta</taxon>
        <taxon>Magnoliopsida</taxon>
        <taxon>Liliopsida</taxon>
        <taxon>Asparagales</taxon>
        <taxon>Orchidaceae</taxon>
        <taxon>Apostasioideae</taxon>
        <taxon>Apostasia</taxon>
    </lineage>
</organism>
<dbReference type="GO" id="GO:0004379">
    <property type="term" value="F:glycylpeptide N-tetradecanoyltransferase activity"/>
    <property type="evidence" value="ECO:0007669"/>
    <property type="project" value="UniProtKB-EC"/>
</dbReference>
<keyword evidence="11" id="KW-1185">Reference proteome</keyword>
<evidence type="ECO:0000259" key="8">
    <source>
        <dbReference type="Pfam" id="PF01233"/>
    </source>
</evidence>
<dbReference type="PANTHER" id="PTHR11377">
    <property type="entry name" value="N-MYRISTOYL TRANSFERASE"/>
    <property type="match status" value="1"/>
</dbReference>
<accession>A0A2I0B3L6</accession>
<proteinExistence type="inferred from homology"/>
<protein>
    <recommendedName>
        <fullName evidence="2 5">Glycylpeptide N-tetradecanoyltransferase</fullName>
        <ecNumber evidence="2 5">2.3.1.97</ecNumber>
    </recommendedName>
</protein>
<evidence type="ECO:0000256" key="1">
    <source>
        <dbReference type="ARBA" id="ARBA00009469"/>
    </source>
</evidence>
<feature type="region of interest" description="Disordered" evidence="7">
    <location>
        <begin position="1"/>
        <end position="29"/>
    </location>
</feature>
<dbReference type="Proteomes" id="UP000236161">
    <property type="component" value="Unassembled WGS sequence"/>
</dbReference>
<comment type="function">
    <text evidence="5">Adds a myristoyl group to the N-terminal glycine residue of certain cellular proteins.</text>
</comment>
<evidence type="ECO:0000256" key="5">
    <source>
        <dbReference type="RuleBase" id="RU000586"/>
    </source>
</evidence>
<evidence type="ECO:0000313" key="11">
    <source>
        <dbReference type="Proteomes" id="UP000236161"/>
    </source>
</evidence>
<dbReference type="InterPro" id="IPR022676">
    <property type="entry name" value="NMT_N"/>
</dbReference>
<dbReference type="InterPro" id="IPR000903">
    <property type="entry name" value="NMT"/>
</dbReference>
<comment type="catalytic activity">
    <reaction evidence="5">
        <text>N-terminal glycyl-[protein] + tetradecanoyl-CoA = N-tetradecanoylglycyl-[protein] + CoA + H(+)</text>
        <dbReference type="Rhea" id="RHEA:15521"/>
        <dbReference type="Rhea" id="RHEA-COMP:12666"/>
        <dbReference type="Rhea" id="RHEA-COMP:12667"/>
        <dbReference type="ChEBI" id="CHEBI:15378"/>
        <dbReference type="ChEBI" id="CHEBI:57287"/>
        <dbReference type="ChEBI" id="CHEBI:57385"/>
        <dbReference type="ChEBI" id="CHEBI:64723"/>
        <dbReference type="ChEBI" id="CHEBI:133050"/>
        <dbReference type="EC" id="2.3.1.97"/>
    </reaction>
</comment>
<dbReference type="GO" id="GO:0005737">
    <property type="term" value="C:cytoplasm"/>
    <property type="evidence" value="ECO:0007669"/>
    <property type="project" value="TreeGrafter"/>
</dbReference>
<dbReference type="PIRSF" id="PIRSF015892">
    <property type="entry name" value="N-myristl_transf"/>
    <property type="match status" value="1"/>
</dbReference>
<dbReference type="AlphaFoldDB" id="A0A2I0B3L6"/>
<feature type="domain" description="Glycylpeptide N-tetradecanoyltransferase C-terminal" evidence="9">
    <location>
        <begin position="237"/>
        <end position="418"/>
    </location>
</feature>
<feature type="domain" description="Glycylpeptide N-tetradecanoyltransferase N-terminal" evidence="8">
    <location>
        <begin position="71"/>
        <end position="221"/>
    </location>
</feature>
<evidence type="ECO:0000259" key="9">
    <source>
        <dbReference type="Pfam" id="PF02799"/>
    </source>
</evidence>
<dbReference type="Gene3D" id="3.40.630.170">
    <property type="match status" value="1"/>
</dbReference>
<name>A0A2I0B3L6_9ASPA</name>
<dbReference type="STRING" id="1088818.A0A2I0B3L6"/>
<dbReference type="Pfam" id="PF02799">
    <property type="entry name" value="NMT_C"/>
    <property type="match status" value="1"/>
</dbReference>
<dbReference type="InterPro" id="IPR022677">
    <property type="entry name" value="NMT_C"/>
</dbReference>
<evidence type="ECO:0000256" key="3">
    <source>
        <dbReference type="ARBA" id="ARBA00022679"/>
    </source>
</evidence>
<dbReference type="Pfam" id="PF01233">
    <property type="entry name" value="NMT"/>
    <property type="match status" value="1"/>
</dbReference>
<dbReference type="OrthoDB" id="737412at2759"/>
<dbReference type="SUPFAM" id="SSF55729">
    <property type="entry name" value="Acyl-CoA N-acyltransferases (Nat)"/>
    <property type="match status" value="2"/>
</dbReference>
<evidence type="ECO:0000256" key="4">
    <source>
        <dbReference type="ARBA" id="ARBA00023315"/>
    </source>
</evidence>
<comment type="similarity">
    <text evidence="1 6">Belongs to the NMT family.</text>
</comment>
<evidence type="ECO:0000256" key="2">
    <source>
        <dbReference type="ARBA" id="ARBA00012923"/>
    </source>
</evidence>
<evidence type="ECO:0000313" key="10">
    <source>
        <dbReference type="EMBL" id="PKA62380.1"/>
    </source>
</evidence>
<dbReference type="InterPro" id="IPR016181">
    <property type="entry name" value="Acyl_CoA_acyltransferase"/>
</dbReference>
<sequence>MADSGEPSVSLAATSVGGNGSTSIAIPSSSTPKLALTWPTGKHPFWETQPVMQLKDAGDVNLPEGPIVQPTPGPDIKQEPYNLPAEYEWAAVDVEDGRSFEALHGFIDSNFESNRDFSSIYSEDYLRWVLCSPGFIKSLHVGVCTKKSKKLVGFIAGAPARLRIKAKILRVAAVNLLCVHRKLRSKRLVPVLARELARRAQLEGIWQAVFATSVHVPTPFAAGRWLTRFLDPKTMVDLGFMQLKPGMTMSRAMKMSRVLERPATVGFRKMQAGDVPSVAEILNGYLRDGFPVSPEVDEAFVEHFLVPKEGRVESFVVAAPETGEITDFCSFLVQRKAAHNHPKHKEVKYATLFYYAASKTPLVKLIRDLLVVAKQEGCVVFKAQSIMGNDSFLDKLLFRGTPGSRPVYYYLYNYRLKKGLKAAGIGLMLL</sequence>
<dbReference type="EMBL" id="KZ451917">
    <property type="protein sequence ID" value="PKA62380.1"/>
    <property type="molecule type" value="Genomic_DNA"/>
</dbReference>
<keyword evidence="4 5" id="KW-0012">Acyltransferase</keyword>